<feature type="domain" description="Cation/H+ exchanger transmembrane" evidence="10">
    <location>
        <begin position="15"/>
        <end position="382"/>
    </location>
</feature>
<dbReference type="InterPro" id="IPR038770">
    <property type="entry name" value="Na+/solute_symporter_sf"/>
</dbReference>
<comment type="similarity">
    <text evidence="2">Belongs to the monovalent cation:proton antiporter 2 (CPA2) transporter (TC 2.A.37) family.</text>
</comment>
<evidence type="ECO:0000256" key="7">
    <source>
        <dbReference type="ARBA" id="ARBA00023065"/>
    </source>
</evidence>
<comment type="caution">
    <text evidence="11">The sequence shown here is derived from an EMBL/GenBank/DDBJ whole genome shotgun (WGS) entry which is preliminary data.</text>
</comment>
<evidence type="ECO:0000256" key="2">
    <source>
        <dbReference type="ARBA" id="ARBA00005551"/>
    </source>
</evidence>
<feature type="transmembrane region" description="Helical" evidence="9">
    <location>
        <begin position="173"/>
        <end position="194"/>
    </location>
</feature>
<dbReference type="EMBL" id="BOMB01000024">
    <property type="protein sequence ID" value="GID13514.1"/>
    <property type="molecule type" value="Genomic_DNA"/>
</dbReference>
<dbReference type="GO" id="GO:0016020">
    <property type="term" value="C:membrane"/>
    <property type="evidence" value="ECO:0007669"/>
    <property type="project" value="UniProtKB-SubCell"/>
</dbReference>
<name>A0A8J3NF98_9ACTN</name>
<keyword evidence="12" id="KW-1185">Reference proteome</keyword>
<proteinExistence type="inferred from homology"/>
<evidence type="ECO:0000256" key="8">
    <source>
        <dbReference type="ARBA" id="ARBA00023136"/>
    </source>
</evidence>
<gene>
    <name evidence="11" type="ORF">Aru02nite_44030</name>
</gene>
<comment type="subcellular location">
    <subcellularLocation>
        <location evidence="1">Membrane</location>
        <topology evidence="1">Multi-pass membrane protein</topology>
    </subcellularLocation>
</comment>
<keyword evidence="6 9" id="KW-1133">Transmembrane helix</keyword>
<dbReference type="PANTHER" id="PTHR43562:SF1">
    <property type="entry name" value="NA(+)_H(+) ANTIPORTER YJBQ-RELATED"/>
    <property type="match status" value="1"/>
</dbReference>
<feature type="transmembrane region" description="Helical" evidence="9">
    <location>
        <begin position="294"/>
        <end position="315"/>
    </location>
</feature>
<dbReference type="GO" id="GO:0015297">
    <property type="term" value="F:antiporter activity"/>
    <property type="evidence" value="ECO:0007669"/>
    <property type="project" value="UniProtKB-KW"/>
</dbReference>
<accession>A0A8J3NF98</accession>
<feature type="transmembrane region" description="Helical" evidence="9">
    <location>
        <begin position="146"/>
        <end position="167"/>
    </location>
</feature>
<dbReference type="Pfam" id="PF00999">
    <property type="entry name" value="Na_H_Exchanger"/>
    <property type="match status" value="1"/>
</dbReference>
<keyword evidence="5 9" id="KW-0812">Transmembrane</keyword>
<sequence length="391" mass="40420">MNLTNLLVAAAVAVAAPLVAAAIPRIVVPVAVLEVLLGIVVGPQVLHLLAVDRLVSGFSQFGVAFLFFMAGLEVDLGRIKGPPLRAAGFGWLIGMAGALLVGFGAAAAGLHTAPLYLALALSTTALGALLPVLQDAGHMDSALGRVTMACGAVGEFVPIVVIALALNTTHRRLTTVLLLNVFVLVVLAAIVLVRRWQPALVIRVTRATMASSGQLAVRMSLLLLLALVALANAFGLDVLLGAFAAGMIVSQVVGAHDVPDEHLERLIGRYQGIGFGFAIPIFFVATGARFDLHALFAGIGPPLLMLLFVGLFLVLRGLPSTILVRRAGLDVPAVPVTLLCATALPLVVTITDDGVATHHMPVPVASALVGAAVLSVLVFPASALALMERRR</sequence>
<protein>
    <submittedName>
        <fullName evidence="11">Sodium/hydrogen exchanger</fullName>
    </submittedName>
</protein>
<dbReference type="Gene3D" id="1.20.1530.20">
    <property type="match status" value="1"/>
</dbReference>
<evidence type="ECO:0000256" key="5">
    <source>
        <dbReference type="ARBA" id="ARBA00022692"/>
    </source>
</evidence>
<evidence type="ECO:0000256" key="6">
    <source>
        <dbReference type="ARBA" id="ARBA00022989"/>
    </source>
</evidence>
<keyword evidence="4" id="KW-0050">Antiport</keyword>
<dbReference type="InterPro" id="IPR006153">
    <property type="entry name" value="Cation/H_exchanger_TM"/>
</dbReference>
<evidence type="ECO:0000256" key="9">
    <source>
        <dbReference type="SAM" id="Phobius"/>
    </source>
</evidence>
<feature type="transmembrane region" description="Helical" evidence="9">
    <location>
        <begin position="327"/>
        <end position="350"/>
    </location>
</feature>
<feature type="transmembrane region" description="Helical" evidence="9">
    <location>
        <begin position="89"/>
        <end position="109"/>
    </location>
</feature>
<feature type="transmembrane region" description="Helical" evidence="9">
    <location>
        <begin position="45"/>
        <end position="68"/>
    </location>
</feature>
<dbReference type="RefSeq" id="WP_203660618.1">
    <property type="nucleotide sequence ID" value="NZ_BAAAZM010000011.1"/>
</dbReference>
<feature type="transmembrane region" description="Helical" evidence="9">
    <location>
        <begin position="362"/>
        <end position="386"/>
    </location>
</feature>
<keyword evidence="7" id="KW-0406">Ion transport</keyword>
<evidence type="ECO:0000313" key="12">
    <source>
        <dbReference type="Proteomes" id="UP000612808"/>
    </source>
</evidence>
<evidence type="ECO:0000256" key="4">
    <source>
        <dbReference type="ARBA" id="ARBA00022449"/>
    </source>
</evidence>
<keyword evidence="3" id="KW-0813">Transport</keyword>
<feature type="transmembrane region" description="Helical" evidence="9">
    <location>
        <begin position="270"/>
        <end position="288"/>
    </location>
</feature>
<dbReference type="Proteomes" id="UP000612808">
    <property type="component" value="Unassembled WGS sequence"/>
</dbReference>
<evidence type="ECO:0000256" key="3">
    <source>
        <dbReference type="ARBA" id="ARBA00022448"/>
    </source>
</evidence>
<evidence type="ECO:0000256" key="1">
    <source>
        <dbReference type="ARBA" id="ARBA00004141"/>
    </source>
</evidence>
<feature type="transmembrane region" description="Helical" evidence="9">
    <location>
        <begin position="215"/>
        <end position="234"/>
    </location>
</feature>
<dbReference type="PANTHER" id="PTHR43562">
    <property type="entry name" value="NAPA-TYPE SODIUM/HYDROGEN ANTIPORTER"/>
    <property type="match status" value="1"/>
</dbReference>
<dbReference type="AlphaFoldDB" id="A0A8J3NF98"/>
<feature type="transmembrane region" description="Helical" evidence="9">
    <location>
        <begin position="115"/>
        <end position="134"/>
    </location>
</feature>
<dbReference type="GO" id="GO:1902600">
    <property type="term" value="P:proton transmembrane transport"/>
    <property type="evidence" value="ECO:0007669"/>
    <property type="project" value="InterPro"/>
</dbReference>
<reference evidence="11" key="1">
    <citation type="submission" date="2021-01" db="EMBL/GenBank/DDBJ databases">
        <title>Whole genome shotgun sequence of Actinocatenispora rupis NBRC 107355.</title>
        <authorList>
            <person name="Komaki H."/>
            <person name="Tamura T."/>
        </authorList>
    </citation>
    <scope>NUCLEOTIDE SEQUENCE</scope>
    <source>
        <strain evidence="11">NBRC 107355</strain>
    </source>
</reference>
<evidence type="ECO:0000313" key="11">
    <source>
        <dbReference type="EMBL" id="GID13514.1"/>
    </source>
</evidence>
<evidence type="ECO:0000259" key="10">
    <source>
        <dbReference type="Pfam" id="PF00999"/>
    </source>
</evidence>
<organism evidence="11 12">
    <name type="scientific">Actinocatenispora rupis</name>
    <dbReference type="NCBI Taxonomy" id="519421"/>
    <lineage>
        <taxon>Bacteria</taxon>
        <taxon>Bacillati</taxon>
        <taxon>Actinomycetota</taxon>
        <taxon>Actinomycetes</taxon>
        <taxon>Micromonosporales</taxon>
        <taxon>Micromonosporaceae</taxon>
        <taxon>Actinocatenispora</taxon>
    </lineage>
</organism>
<keyword evidence="8 9" id="KW-0472">Membrane</keyword>